<evidence type="ECO:0000313" key="7">
    <source>
        <dbReference type="EMBL" id="KAG5168763.1"/>
    </source>
</evidence>
<dbReference type="GO" id="GO:0005634">
    <property type="term" value="C:nucleus"/>
    <property type="evidence" value="ECO:0007669"/>
    <property type="project" value="TreeGrafter"/>
</dbReference>
<evidence type="ECO:0000256" key="3">
    <source>
        <dbReference type="ARBA" id="ARBA00023054"/>
    </source>
</evidence>
<dbReference type="AlphaFoldDB" id="A0A8H7Y028"/>
<protein>
    <recommendedName>
        <fullName evidence="2">Structural maintenance of chromosomes protein 5</fullName>
    </recommendedName>
</protein>
<comment type="similarity">
    <text evidence="1">Belongs to the SMC family. SMC5 subfamily.</text>
</comment>
<evidence type="ECO:0000256" key="5">
    <source>
        <dbReference type="SAM" id="MobiDB-lite"/>
    </source>
</evidence>
<dbReference type="GO" id="GO:0000724">
    <property type="term" value="P:double-strand break repair via homologous recombination"/>
    <property type="evidence" value="ECO:0007669"/>
    <property type="project" value="TreeGrafter"/>
</dbReference>
<evidence type="ECO:0000256" key="1">
    <source>
        <dbReference type="ARBA" id="ARBA00010171"/>
    </source>
</evidence>
<dbReference type="PANTHER" id="PTHR45916:SF1">
    <property type="entry name" value="STRUCTURAL MAINTENANCE OF CHROMOSOMES PROTEIN 5"/>
    <property type="match status" value="1"/>
</dbReference>
<dbReference type="OrthoDB" id="10254973at2759"/>
<accession>A0A8H7Y028</accession>
<dbReference type="GO" id="GO:0030915">
    <property type="term" value="C:Smc5-Smc6 complex"/>
    <property type="evidence" value="ECO:0007669"/>
    <property type="project" value="TreeGrafter"/>
</dbReference>
<organism evidence="7">
    <name type="scientific">Psilocybe cubensis</name>
    <name type="common">Psychedelic mushroom</name>
    <name type="synonym">Stropharia cubensis</name>
    <dbReference type="NCBI Taxonomy" id="181762"/>
    <lineage>
        <taxon>Eukaryota</taxon>
        <taxon>Fungi</taxon>
        <taxon>Dikarya</taxon>
        <taxon>Basidiomycota</taxon>
        <taxon>Agaricomycotina</taxon>
        <taxon>Agaricomycetes</taxon>
        <taxon>Agaricomycetidae</taxon>
        <taxon>Agaricales</taxon>
        <taxon>Agaricineae</taxon>
        <taxon>Strophariaceae</taxon>
        <taxon>Psilocybe</taxon>
    </lineage>
</organism>
<dbReference type="GO" id="GO:0016887">
    <property type="term" value="F:ATP hydrolysis activity"/>
    <property type="evidence" value="ECO:0007669"/>
    <property type="project" value="InterPro"/>
</dbReference>
<evidence type="ECO:0000256" key="2">
    <source>
        <dbReference type="ARBA" id="ARBA00018687"/>
    </source>
</evidence>
<feature type="region of interest" description="Disordered" evidence="5">
    <location>
        <begin position="1"/>
        <end position="103"/>
    </location>
</feature>
<feature type="domain" description="RecF/RecN/SMC N-terminal" evidence="6">
    <location>
        <begin position="110"/>
        <end position="1164"/>
    </location>
</feature>
<feature type="coiled-coil region" evidence="4">
    <location>
        <begin position="425"/>
        <end position="498"/>
    </location>
</feature>
<feature type="coiled-coil region" evidence="4">
    <location>
        <begin position="281"/>
        <end position="315"/>
    </location>
</feature>
<evidence type="ECO:0000256" key="4">
    <source>
        <dbReference type="SAM" id="Coils"/>
    </source>
</evidence>
<feature type="compositionally biased region" description="Basic and acidic residues" evidence="5">
    <location>
        <begin position="950"/>
        <end position="969"/>
    </location>
</feature>
<feature type="compositionally biased region" description="Acidic residues" evidence="5">
    <location>
        <begin position="38"/>
        <end position="63"/>
    </location>
</feature>
<dbReference type="EMBL" id="JAFIQS010000005">
    <property type="protein sequence ID" value="KAG5168763.1"/>
    <property type="molecule type" value="Genomic_DNA"/>
</dbReference>
<dbReference type="Gene3D" id="3.40.50.300">
    <property type="entry name" value="P-loop containing nucleotide triphosphate hydrolases"/>
    <property type="match status" value="2"/>
</dbReference>
<dbReference type="PANTHER" id="PTHR45916">
    <property type="entry name" value="STRUCTURAL MAINTENANCE OF CHROMOSOMES PROTEIN 5"/>
    <property type="match status" value="1"/>
</dbReference>
<dbReference type="InterPro" id="IPR027417">
    <property type="entry name" value="P-loop_NTPase"/>
</dbReference>
<proteinExistence type="inferred from homology"/>
<feature type="compositionally biased region" description="Polar residues" evidence="5">
    <location>
        <begin position="75"/>
        <end position="88"/>
    </location>
</feature>
<comment type="caution">
    <text evidence="7">The sequence shown here is derived from an EMBL/GenBank/DDBJ whole genome shotgun (WGS) entry which is preliminary data.</text>
</comment>
<feature type="region of interest" description="Disordered" evidence="5">
    <location>
        <begin position="932"/>
        <end position="982"/>
    </location>
</feature>
<feature type="coiled-coil region" evidence="4">
    <location>
        <begin position="724"/>
        <end position="786"/>
    </location>
</feature>
<keyword evidence="3 4" id="KW-0175">Coiled coil</keyword>
<gene>
    <name evidence="7" type="ORF">JR316_005315</name>
</gene>
<feature type="compositionally biased region" description="Basic and acidic residues" evidence="5">
    <location>
        <begin position="12"/>
        <end position="37"/>
    </location>
</feature>
<reference evidence="7" key="1">
    <citation type="submission" date="2021-02" db="EMBL/GenBank/DDBJ databases">
        <title>Psilocybe cubensis genome.</title>
        <authorList>
            <person name="Mckernan K.J."/>
            <person name="Crawford S."/>
            <person name="Trippe A."/>
            <person name="Kane L.T."/>
            <person name="Mclaughlin S."/>
        </authorList>
    </citation>
    <scope>NUCLEOTIDE SEQUENCE [LARGE SCALE GENOMIC DNA]</scope>
    <source>
        <strain evidence="7">MGC-MH-2018</strain>
    </source>
</reference>
<dbReference type="GO" id="GO:0003697">
    <property type="term" value="F:single-stranded DNA binding"/>
    <property type="evidence" value="ECO:0007669"/>
    <property type="project" value="TreeGrafter"/>
</dbReference>
<dbReference type="SUPFAM" id="SSF52540">
    <property type="entry name" value="P-loop containing nucleoside triphosphate hydrolases"/>
    <property type="match status" value="2"/>
</dbReference>
<dbReference type="InterPro" id="IPR003395">
    <property type="entry name" value="RecF/RecN/SMC_N"/>
</dbReference>
<evidence type="ECO:0000259" key="6">
    <source>
        <dbReference type="Pfam" id="PF02463"/>
    </source>
</evidence>
<sequence length="1226" mass="140757">MPRRATSPDATENTRSKREKVKVKEEKDKGKQRARVEEENEDDAQDEQEEENTPPDYEDEGEEGSPRGPKRRRTNVNGDSAPSGSGTQLPKRENVKTLPRGDDGYIPGSIVRIQLRNFVTYDFVEFFPGTHLNMIIGPNGTGKSSIACAIALGLNFPPSILGRSNVLGSYVKIGTEKGYIEIELKAPKGKKNYVIRRTIIAITNNSSFTLNGVSASGTEIKTKMAELNVQVGNLCSFLPQDRVSEFAGMSPQQLLKETQRAAGNPNLENWHDTLIIAGKEHREVQQKIKDEESTLKQMIERNEGIENDVARYKERKKIEHEIGLLNLLIPVAEYRESRVKYFEIKELQRKLHAKVQRLKEKNEPAHKRLKEMDANLKDTEKRREKLKDSTQKMFKDLLAAAEVCDELGVESDKIADKLVALKESEKEREKDIKSLTHEIAQLKEELNKPPPENLPKEADLQTEKTKLNAERNINQNKKMELDDLLKDVHNKIAREKQNQARAHAELTKLADDDAQKLNHIARWDRTAYEAILWVRKNRDLFKMEVFETPYMRVTMKDLRYANVLEACIGGQMRTFITQCQEDCDTINRLVNDANMFGPNGKITTWFRPYTEKNDTAPPMSREELRELRFDGYALDYLEFPPGMEWFLRCEVNLHRIPIALDERHVNVERAMDLVARSGGGTFFCGSTANKVSRSKYGDRLPLNLTSDVKPAKNLRTLAIDPDVQRQIKEAIAQAEMNLAIAEEEKSDINKRLDGVYAKDREFQQRHNEIKERSEQIKNELKRRQRNEGLLKAKSANLKKLKDAPSIEEKRKALREQLKLNAVQRAKHAREYTDLAYTIIAQHDKCTIAALEYMQISANKHALEELCNRKDKQYSDTLQEFGRVQEQYMEIKAQSKRALEETRKMLDEAPEDVRAAYDEIEVARVAWDNKLKEKESRSRRRDGDEDGDDESRERGRGRERERESEKEEARQSGVDVRTSDELKEELEAQSAKLELNLHTNAGVVELYEKRKRDIEQMTKTLEERKKKEAKIEKEIKTARDNWQPALEALVARIGAKFSLAFDRIGCAGEIRISQDADYEKWAINIFVKFRDGERLQQLTAHRQSGGERSLTTILYLMSLTEEARAPFSLVDEINQGMDQRAERAVHNSLVNVTCQADSAQYFLITPKLLPDLQYHERMKILCVYNGEWLPDDLPEDGSAGRMRGMLDLYEARHGRKGAAGRAGRGDI</sequence>
<name>A0A8H7Y028_PSICU</name>
<feature type="compositionally biased region" description="Basic and acidic residues" evidence="5">
    <location>
        <begin position="90"/>
        <end position="103"/>
    </location>
</feature>
<dbReference type="Pfam" id="PF02463">
    <property type="entry name" value="SMC_N"/>
    <property type="match status" value="1"/>
</dbReference>